<dbReference type="InterPro" id="IPR011051">
    <property type="entry name" value="RmlC_Cupin_sf"/>
</dbReference>
<dbReference type="PANTHER" id="PTHR37694">
    <property type="entry name" value="SLR8022 PROTEIN"/>
    <property type="match status" value="1"/>
</dbReference>
<organism evidence="1 2">
    <name type="scientific">Actinophytocola gossypii</name>
    <dbReference type="NCBI Taxonomy" id="2812003"/>
    <lineage>
        <taxon>Bacteria</taxon>
        <taxon>Bacillati</taxon>
        <taxon>Actinomycetota</taxon>
        <taxon>Actinomycetes</taxon>
        <taxon>Pseudonocardiales</taxon>
        <taxon>Pseudonocardiaceae</taxon>
    </lineage>
</organism>
<protein>
    <recommendedName>
        <fullName evidence="3">Cupin</fullName>
    </recommendedName>
</protein>
<keyword evidence="2" id="KW-1185">Reference proteome</keyword>
<dbReference type="Proteomes" id="UP001156441">
    <property type="component" value="Unassembled WGS sequence"/>
</dbReference>
<accession>A0ABT2JA57</accession>
<proteinExistence type="predicted"/>
<reference evidence="1 2" key="1">
    <citation type="submission" date="2021-02" db="EMBL/GenBank/DDBJ databases">
        <title>Actinophytocola xerophila sp. nov., isolated from soil of cotton cropping field.</title>
        <authorList>
            <person name="Huang R."/>
            <person name="Chen X."/>
            <person name="Ge X."/>
            <person name="Liu W."/>
        </authorList>
    </citation>
    <scope>NUCLEOTIDE SEQUENCE [LARGE SCALE GENOMIC DNA]</scope>
    <source>
        <strain evidence="1 2">S1-96</strain>
    </source>
</reference>
<gene>
    <name evidence="1" type="ORF">JT362_15820</name>
</gene>
<dbReference type="RefSeq" id="WP_260191985.1">
    <property type="nucleotide sequence ID" value="NZ_JAFFZE010000012.1"/>
</dbReference>
<evidence type="ECO:0000313" key="1">
    <source>
        <dbReference type="EMBL" id="MCT2584591.1"/>
    </source>
</evidence>
<dbReference type="SUPFAM" id="SSF51182">
    <property type="entry name" value="RmlC-like cupins"/>
    <property type="match status" value="1"/>
</dbReference>
<dbReference type="Gene3D" id="2.60.120.10">
    <property type="entry name" value="Jelly Rolls"/>
    <property type="match status" value="1"/>
</dbReference>
<dbReference type="PANTHER" id="PTHR37694:SF1">
    <property type="entry name" value="SLR8022 PROTEIN"/>
    <property type="match status" value="1"/>
</dbReference>
<name>A0ABT2JA57_9PSEU</name>
<comment type="caution">
    <text evidence="1">The sequence shown here is derived from an EMBL/GenBank/DDBJ whole genome shotgun (WGS) entry which is preliminary data.</text>
</comment>
<dbReference type="EMBL" id="JAFFZE010000012">
    <property type="protein sequence ID" value="MCT2584591.1"/>
    <property type="molecule type" value="Genomic_DNA"/>
</dbReference>
<sequence length="111" mass="11916">MTDHPEVVQLGALAATLLDEAKRRDARRTARTLVSGRAQRATLIAMAEGAELAEHDAPPAATLQVVTGRVRLHTRARERVLDSGELTAIPPQRHGLTALTDAVVLLTVALR</sequence>
<dbReference type="InterPro" id="IPR014710">
    <property type="entry name" value="RmlC-like_jellyroll"/>
</dbReference>
<evidence type="ECO:0000313" key="2">
    <source>
        <dbReference type="Proteomes" id="UP001156441"/>
    </source>
</evidence>
<evidence type="ECO:0008006" key="3">
    <source>
        <dbReference type="Google" id="ProtNLM"/>
    </source>
</evidence>